<protein>
    <recommendedName>
        <fullName evidence="4">Secreted protein</fullName>
    </recommendedName>
</protein>
<feature type="chain" id="PRO_5017580172" description="Secreted protein" evidence="1">
    <location>
        <begin position="24"/>
        <end position="108"/>
    </location>
</feature>
<evidence type="ECO:0000313" key="2">
    <source>
        <dbReference type="EMBL" id="RDH31486.1"/>
    </source>
</evidence>
<accession>A0A3F3PYN3</accession>
<gene>
    <name evidence="2" type="ORF">BDQ94DRAFT_146799</name>
</gene>
<dbReference type="Proteomes" id="UP000253729">
    <property type="component" value="Unassembled WGS sequence"/>
</dbReference>
<keyword evidence="1" id="KW-0732">Signal</keyword>
<sequence length="108" mass="11610">MEMVAAATITMARLLLLLRTVRSPTKLIPTAAAATTMEAPTLAAALASMSTKRAATTAPAHTKAVPVVVVMAMIRMTTRMMMIARVQILLARCSRMFRACWVAFCGAR</sequence>
<evidence type="ECO:0000256" key="1">
    <source>
        <dbReference type="SAM" id="SignalP"/>
    </source>
</evidence>
<reference evidence="2 3" key="1">
    <citation type="submission" date="2018-07" db="EMBL/GenBank/DDBJ databases">
        <title>The genomes of Aspergillus section Nigri reveals drivers in fungal speciation.</title>
        <authorList>
            <consortium name="DOE Joint Genome Institute"/>
            <person name="Vesth T.C."/>
            <person name="Nybo J."/>
            <person name="Theobald S."/>
            <person name="Brandl J."/>
            <person name="Frisvad J.C."/>
            <person name="Nielsen K.F."/>
            <person name="Lyhne E.K."/>
            <person name="Kogle M.E."/>
            <person name="Kuo A."/>
            <person name="Riley R."/>
            <person name="Clum A."/>
            <person name="Nolan M."/>
            <person name="Lipzen A."/>
            <person name="Salamov A."/>
            <person name="Henrissat B."/>
            <person name="Wiebenga A."/>
            <person name="De vries R.P."/>
            <person name="Grigoriev I.V."/>
            <person name="Mortensen U.H."/>
            <person name="Andersen M.R."/>
            <person name="Baker S.E."/>
        </authorList>
    </citation>
    <scope>NUCLEOTIDE SEQUENCE [LARGE SCALE GENOMIC DNA]</scope>
    <source>
        <strain evidence="2 3">CBS 139.54b</strain>
    </source>
</reference>
<organism evidence="2 3">
    <name type="scientific">Aspergillus welwitschiae</name>
    <dbReference type="NCBI Taxonomy" id="1341132"/>
    <lineage>
        <taxon>Eukaryota</taxon>
        <taxon>Fungi</taxon>
        <taxon>Dikarya</taxon>
        <taxon>Ascomycota</taxon>
        <taxon>Pezizomycotina</taxon>
        <taxon>Eurotiomycetes</taxon>
        <taxon>Eurotiomycetidae</taxon>
        <taxon>Eurotiales</taxon>
        <taxon>Aspergillaceae</taxon>
        <taxon>Aspergillus</taxon>
        <taxon>Aspergillus subgen. Circumdati</taxon>
    </lineage>
</organism>
<dbReference type="RefSeq" id="XP_026624508.1">
    <property type="nucleotide sequence ID" value="XM_026766895.1"/>
</dbReference>
<evidence type="ECO:0008006" key="4">
    <source>
        <dbReference type="Google" id="ProtNLM"/>
    </source>
</evidence>
<dbReference type="AlphaFoldDB" id="A0A3F3PYN3"/>
<dbReference type="GeneID" id="38135251"/>
<proteinExistence type="predicted"/>
<evidence type="ECO:0000313" key="3">
    <source>
        <dbReference type="Proteomes" id="UP000253729"/>
    </source>
</evidence>
<dbReference type="EMBL" id="KZ852054">
    <property type="protein sequence ID" value="RDH31486.1"/>
    <property type="molecule type" value="Genomic_DNA"/>
</dbReference>
<feature type="signal peptide" evidence="1">
    <location>
        <begin position="1"/>
        <end position="23"/>
    </location>
</feature>
<keyword evidence="3" id="KW-1185">Reference proteome</keyword>
<name>A0A3F3PYN3_9EURO</name>